<reference evidence="1 2" key="1">
    <citation type="submission" date="2019-07" db="EMBL/GenBank/DDBJ databases">
        <title>Hymenobacter sp. straun FUR1 Genome sequencing and assembly.</title>
        <authorList>
            <person name="Chhetri G."/>
        </authorList>
    </citation>
    <scope>NUCLEOTIDE SEQUENCE [LARGE SCALE GENOMIC DNA]</scope>
    <source>
        <strain evidence="1 2">Fur1</strain>
    </source>
</reference>
<organism evidence="1 2">
    <name type="scientific">Hymenobacter setariae</name>
    <dbReference type="NCBI Taxonomy" id="2594794"/>
    <lineage>
        <taxon>Bacteria</taxon>
        <taxon>Pseudomonadati</taxon>
        <taxon>Bacteroidota</taxon>
        <taxon>Cytophagia</taxon>
        <taxon>Cytophagales</taxon>
        <taxon>Hymenobacteraceae</taxon>
        <taxon>Hymenobacter</taxon>
    </lineage>
</organism>
<proteinExistence type="predicted"/>
<dbReference type="EMBL" id="VMRJ01000009">
    <property type="protein sequence ID" value="TVT36808.1"/>
    <property type="molecule type" value="Genomic_DNA"/>
</dbReference>
<dbReference type="OrthoDB" id="6399916at2"/>
<comment type="caution">
    <text evidence="1">The sequence shown here is derived from an EMBL/GenBank/DDBJ whole genome shotgun (WGS) entry which is preliminary data.</text>
</comment>
<sequence length="127" mass="13788">MSAPRALTIDLEGQQVKVYRNLKNGLFSVQFGGLVVAHLATVQLRGVLFKVSESARQRVLTQRQRNVHAYAIGTFTTAAQATATELISYNPYTAGHFFRVGDEAPIHSAPAVVLRNGKAYAACICPN</sequence>
<accession>A0A558BJX9</accession>
<dbReference type="Pfam" id="PF25735">
    <property type="entry name" value="Phage_L5_gp82"/>
    <property type="match status" value="1"/>
</dbReference>
<dbReference type="RefSeq" id="WP_144853534.1">
    <property type="nucleotide sequence ID" value="NZ_VMRJ01000009.1"/>
</dbReference>
<name>A0A558BJX9_9BACT</name>
<evidence type="ECO:0000313" key="1">
    <source>
        <dbReference type="EMBL" id="TVT36808.1"/>
    </source>
</evidence>
<keyword evidence="2" id="KW-1185">Reference proteome</keyword>
<gene>
    <name evidence="1" type="ORF">FNT36_25175</name>
</gene>
<evidence type="ECO:0000313" key="2">
    <source>
        <dbReference type="Proteomes" id="UP000317624"/>
    </source>
</evidence>
<dbReference type="AlphaFoldDB" id="A0A558BJX9"/>
<protein>
    <submittedName>
        <fullName evidence="1">Uncharacterized protein</fullName>
    </submittedName>
</protein>
<dbReference type="Proteomes" id="UP000317624">
    <property type="component" value="Unassembled WGS sequence"/>
</dbReference>
<dbReference type="InterPro" id="IPR058002">
    <property type="entry name" value="Gp82"/>
</dbReference>